<name>A0A0B0EKS3_9BACT</name>
<organism evidence="1 2">
    <name type="scientific">Candidatus Scalindua brodae</name>
    <dbReference type="NCBI Taxonomy" id="237368"/>
    <lineage>
        <taxon>Bacteria</taxon>
        <taxon>Pseudomonadati</taxon>
        <taxon>Planctomycetota</taxon>
        <taxon>Candidatus Brocadiia</taxon>
        <taxon>Candidatus Brocadiales</taxon>
        <taxon>Candidatus Scalinduaceae</taxon>
        <taxon>Candidatus Scalindua</taxon>
    </lineage>
</organism>
<gene>
    <name evidence="1" type="ORF">SCABRO_02960</name>
</gene>
<dbReference type="eggNOG" id="ENOG5033DFP">
    <property type="taxonomic scope" value="Bacteria"/>
</dbReference>
<accession>A0A0B0EKS3</accession>
<sequence length="87" mass="9982">MITEIGEPIKAGVVFGADCIGGKKIKPVWFIWKERQYRIKEVTYTWTNKEGSASVHYFSVTDGQDLYEIAYNTETMVWKLMAVEVEG</sequence>
<evidence type="ECO:0000313" key="1">
    <source>
        <dbReference type="EMBL" id="KHE91280.1"/>
    </source>
</evidence>
<proteinExistence type="predicted"/>
<dbReference type="Proteomes" id="UP000030652">
    <property type="component" value="Unassembled WGS sequence"/>
</dbReference>
<protein>
    <submittedName>
        <fullName evidence="1">Uncharacterized protein</fullName>
    </submittedName>
</protein>
<reference evidence="1 2" key="1">
    <citation type="submission" date="2014-10" db="EMBL/GenBank/DDBJ databases">
        <title>Draft genome of anammox bacterium scalindua brodae, obtained using differential coverage binning of sequence data from two enrichment reactors.</title>
        <authorList>
            <person name="Speth D.R."/>
            <person name="Russ L."/>
            <person name="Kartal B."/>
            <person name="Op den Camp H.J."/>
            <person name="Dutilh B.E."/>
            <person name="Jetten M.S."/>
        </authorList>
    </citation>
    <scope>NUCLEOTIDE SEQUENCE [LARGE SCALE GENOMIC DNA]</scope>
    <source>
        <strain evidence="1">RU1</strain>
    </source>
</reference>
<evidence type="ECO:0000313" key="2">
    <source>
        <dbReference type="Proteomes" id="UP000030652"/>
    </source>
</evidence>
<dbReference type="EMBL" id="JRYO01000213">
    <property type="protein sequence ID" value="KHE91280.1"/>
    <property type="molecule type" value="Genomic_DNA"/>
</dbReference>
<comment type="caution">
    <text evidence="1">The sequence shown here is derived from an EMBL/GenBank/DDBJ whole genome shotgun (WGS) entry which is preliminary data.</text>
</comment>
<dbReference type="AlphaFoldDB" id="A0A0B0EKS3"/>